<evidence type="ECO:0000313" key="2">
    <source>
        <dbReference type="Proteomes" id="UP000095283"/>
    </source>
</evidence>
<reference evidence="3" key="1">
    <citation type="submission" date="2016-11" db="UniProtKB">
        <authorList>
            <consortium name="WormBaseParasite"/>
        </authorList>
    </citation>
    <scope>IDENTIFICATION</scope>
</reference>
<feature type="compositionally biased region" description="Polar residues" evidence="1">
    <location>
        <begin position="165"/>
        <end position="221"/>
    </location>
</feature>
<feature type="region of interest" description="Disordered" evidence="1">
    <location>
        <begin position="165"/>
        <end position="264"/>
    </location>
</feature>
<evidence type="ECO:0000256" key="1">
    <source>
        <dbReference type="SAM" id="MobiDB-lite"/>
    </source>
</evidence>
<sequence length="395" mass="41852">MSRIPDLTHSSGLSAPSRTIAPNNGQSLTINNQSQQYSGQPQFPTSMTTTNGYPTNGFATSQQTMQSTVTSIRDGMQSSQQFMSTLPVDSTQNQQPSLLKSAFTAHGSGGQVLSVPSSTQPYGFQPTSSVIPPQPPMNSVGGGTTGPQNVQFSSSNAQLSEQIYSQQSPELLPNSSSGPGTIQQMPSNLHMSGFPLTSSGNSQPNSSLLPGENSRASQHNFTPKGGIPSTPNAMQGFGSVPGPILQRTNENSAPGMPGLPARPISQNPPVGMPVPPMGTMPQNFQPGMPVPPTGSMPQNPPQPGMPVPPMGTMSQISTRNACPAYWVYATKSIPPWDAGPNCRAYDPKSSPTWDASRTCRAYATKSSTWNACPACWAYVTKSFTTWDVRTTWLLI</sequence>
<feature type="compositionally biased region" description="Polar residues" evidence="1">
    <location>
        <begin position="8"/>
        <end position="57"/>
    </location>
</feature>
<evidence type="ECO:0000313" key="3">
    <source>
        <dbReference type="WBParaSite" id="Hba_15686"/>
    </source>
</evidence>
<protein>
    <submittedName>
        <fullName evidence="3">Protein transport protein Sec24C</fullName>
    </submittedName>
</protein>
<proteinExistence type="predicted"/>
<name>A0A1I7XDS3_HETBA</name>
<dbReference type="Proteomes" id="UP000095283">
    <property type="component" value="Unplaced"/>
</dbReference>
<dbReference type="AlphaFoldDB" id="A0A1I7XDS3"/>
<accession>A0A1I7XDS3</accession>
<feature type="region of interest" description="Disordered" evidence="1">
    <location>
        <begin position="1"/>
        <end position="57"/>
    </location>
</feature>
<dbReference type="WBParaSite" id="Hba_15686">
    <property type="protein sequence ID" value="Hba_15686"/>
    <property type="gene ID" value="Hba_15686"/>
</dbReference>
<keyword evidence="2" id="KW-1185">Reference proteome</keyword>
<organism evidence="2 3">
    <name type="scientific">Heterorhabditis bacteriophora</name>
    <name type="common">Entomopathogenic nematode worm</name>
    <dbReference type="NCBI Taxonomy" id="37862"/>
    <lineage>
        <taxon>Eukaryota</taxon>
        <taxon>Metazoa</taxon>
        <taxon>Ecdysozoa</taxon>
        <taxon>Nematoda</taxon>
        <taxon>Chromadorea</taxon>
        <taxon>Rhabditida</taxon>
        <taxon>Rhabditina</taxon>
        <taxon>Rhabditomorpha</taxon>
        <taxon>Strongyloidea</taxon>
        <taxon>Heterorhabditidae</taxon>
        <taxon>Heterorhabditis</taxon>
    </lineage>
</organism>